<dbReference type="AlphaFoldDB" id="A0A4S3J895"/>
<dbReference type="EMBL" id="SOSA01000697">
    <property type="protein sequence ID" value="THC89171.1"/>
    <property type="molecule type" value="Genomic_DNA"/>
</dbReference>
<proteinExistence type="predicted"/>
<evidence type="ECO:0000313" key="1">
    <source>
        <dbReference type="EMBL" id="THC89171.1"/>
    </source>
</evidence>
<protein>
    <submittedName>
        <fullName evidence="1">Uncharacterized protein</fullName>
    </submittedName>
</protein>
<organism evidence="1 2">
    <name type="scientific">Aspergillus tanneri</name>
    <dbReference type="NCBI Taxonomy" id="1220188"/>
    <lineage>
        <taxon>Eukaryota</taxon>
        <taxon>Fungi</taxon>
        <taxon>Dikarya</taxon>
        <taxon>Ascomycota</taxon>
        <taxon>Pezizomycotina</taxon>
        <taxon>Eurotiomycetes</taxon>
        <taxon>Eurotiomycetidae</taxon>
        <taxon>Eurotiales</taxon>
        <taxon>Aspergillaceae</taxon>
        <taxon>Aspergillus</taxon>
        <taxon>Aspergillus subgen. Circumdati</taxon>
    </lineage>
</organism>
<keyword evidence="2" id="KW-1185">Reference proteome</keyword>
<sequence length="17" mass="1823">MTGSIRLPSFVRSSSPT</sequence>
<evidence type="ECO:0000313" key="2">
    <source>
        <dbReference type="Proteomes" id="UP000308092"/>
    </source>
</evidence>
<reference evidence="1 2" key="1">
    <citation type="submission" date="2019-03" db="EMBL/GenBank/DDBJ databases">
        <title>The genome sequence of a newly discovered highly antifungal drug resistant Aspergillus species, Aspergillus tanneri NIH 1004.</title>
        <authorList>
            <person name="Mounaud S."/>
            <person name="Singh I."/>
            <person name="Joardar V."/>
            <person name="Pakala S."/>
            <person name="Pakala S."/>
            <person name="Venepally P."/>
            <person name="Hoover J."/>
            <person name="Nierman W."/>
            <person name="Chung J."/>
            <person name="Losada L."/>
        </authorList>
    </citation>
    <scope>NUCLEOTIDE SEQUENCE [LARGE SCALE GENOMIC DNA]</scope>
    <source>
        <strain evidence="1 2">NIH1004</strain>
    </source>
</reference>
<accession>A0A4S3J895</accession>
<dbReference type="Proteomes" id="UP000308092">
    <property type="component" value="Unassembled WGS sequence"/>
</dbReference>
<comment type="caution">
    <text evidence="1">The sequence shown here is derived from an EMBL/GenBank/DDBJ whole genome shotgun (WGS) entry which is preliminary data.</text>
</comment>
<dbReference type="VEuPathDB" id="FungiDB:EYZ11_011388"/>
<name>A0A4S3J895_9EURO</name>
<gene>
    <name evidence="1" type="ORF">EYZ11_011388</name>
</gene>